<accession>A0A975FJX0</accession>
<evidence type="ECO:0000256" key="3">
    <source>
        <dbReference type="ARBA" id="ARBA00022729"/>
    </source>
</evidence>
<feature type="binding site" evidence="4">
    <location>
        <position position="70"/>
    </location>
    <ligand>
        <name>molybdate</name>
        <dbReference type="ChEBI" id="CHEBI:36264"/>
    </ligand>
</feature>
<dbReference type="Pfam" id="PF13531">
    <property type="entry name" value="SBP_bac_11"/>
    <property type="match status" value="1"/>
</dbReference>
<dbReference type="SUPFAM" id="SSF53850">
    <property type="entry name" value="Periplasmic binding protein-like II"/>
    <property type="match status" value="1"/>
</dbReference>
<keyword evidence="2 4" id="KW-0479">Metal-binding</keyword>
<dbReference type="GO" id="GO:0015689">
    <property type="term" value="P:molybdate ion transport"/>
    <property type="evidence" value="ECO:0007669"/>
    <property type="project" value="InterPro"/>
</dbReference>
<dbReference type="PROSITE" id="PS51257">
    <property type="entry name" value="PROKAR_LIPOPROTEIN"/>
    <property type="match status" value="1"/>
</dbReference>
<evidence type="ECO:0000313" key="7">
    <source>
        <dbReference type="Proteomes" id="UP000671914"/>
    </source>
</evidence>
<keyword evidence="3 5" id="KW-0732">Signal</keyword>
<feature type="binding site" evidence="4">
    <location>
        <position position="42"/>
    </location>
    <ligand>
        <name>molybdate</name>
        <dbReference type="ChEBI" id="CHEBI:36264"/>
    </ligand>
</feature>
<feature type="binding site" evidence="4">
    <location>
        <position position="190"/>
    </location>
    <ligand>
        <name>molybdate</name>
        <dbReference type="ChEBI" id="CHEBI:36264"/>
    </ligand>
</feature>
<dbReference type="Proteomes" id="UP000671914">
    <property type="component" value="Chromosome"/>
</dbReference>
<dbReference type="NCBIfam" id="TIGR01256">
    <property type="entry name" value="modA"/>
    <property type="match status" value="1"/>
</dbReference>
<feature type="binding site" evidence="4">
    <location>
        <position position="172"/>
    </location>
    <ligand>
        <name>molybdate</name>
        <dbReference type="ChEBI" id="CHEBI:36264"/>
    </ligand>
</feature>
<dbReference type="Gene3D" id="3.40.190.10">
    <property type="entry name" value="Periplasmic binding protein-like II"/>
    <property type="match status" value="2"/>
</dbReference>
<dbReference type="PANTHER" id="PTHR30632">
    <property type="entry name" value="MOLYBDATE-BINDING PERIPLASMIC PROTEIN"/>
    <property type="match status" value="1"/>
</dbReference>
<evidence type="ECO:0000256" key="2">
    <source>
        <dbReference type="ARBA" id="ARBA00022723"/>
    </source>
</evidence>
<dbReference type="EMBL" id="CP071696">
    <property type="protein sequence ID" value="QTX03870.1"/>
    <property type="molecule type" value="Genomic_DNA"/>
</dbReference>
<name>A0A975FJX0_9MICO</name>
<gene>
    <name evidence="6" type="primary">modA</name>
    <name evidence="6" type="ORF">G127AT_11160</name>
</gene>
<evidence type="ECO:0000256" key="4">
    <source>
        <dbReference type="PIRSR" id="PIRSR004846-1"/>
    </source>
</evidence>
<feature type="signal peptide" evidence="5">
    <location>
        <begin position="1"/>
        <end position="19"/>
    </location>
</feature>
<dbReference type="PANTHER" id="PTHR30632:SF0">
    <property type="entry name" value="SULFATE-BINDING PROTEIN"/>
    <property type="match status" value="1"/>
</dbReference>
<sequence>MTRTPARLTAAVGAAAVLAALTGCTASGEASETVVTVYAAASLTEAFTELEAAYEAANPDVDVQLVFDGSSTLATQIVEGADAQVFAAADERTMAQVVDAGAAADPEIFAGNELRLLTPAGDPAGVEALLDLARPGVRVVVCAPEVPCGAAATELLELAKVEITPASEEQNVSAVVAKLVAGEADAGLAYATDAKANPELEAITPVLAGEVRNRYPIAALGDEPSAEAQGFVDLVLGDEGRRVLASYGFLAP</sequence>
<dbReference type="GO" id="GO:0030973">
    <property type="term" value="F:molybdate ion binding"/>
    <property type="evidence" value="ECO:0007669"/>
    <property type="project" value="TreeGrafter"/>
</dbReference>
<dbReference type="RefSeq" id="WP_210896895.1">
    <property type="nucleotide sequence ID" value="NZ_CP071696.1"/>
</dbReference>
<evidence type="ECO:0000313" key="6">
    <source>
        <dbReference type="EMBL" id="QTX03870.1"/>
    </source>
</evidence>
<protein>
    <submittedName>
        <fullName evidence="6">Molybdate ABC transporter substrate-binding protein</fullName>
    </submittedName>
</protein>
<proteinExistence type="inferred from homology"/>
<keyword evidence="7" id="KW-1185">Reference proteome</keyword>
<dbReference type="AlphaFoldDB" id="A0A975FJX0"/>
<evidence type="ECO:0000256" key="5">
    <source>
        <dbReference type="SAM" id="SignalP"/>
    </source>
</evidence>
<dbReference type="InterPro" id="IPR050682">
    <property type="entry name" value="ModA/WtpA"/>
</dbReference>
<keyword evidence="4" id="KW-0500">Molybdenum</keyword>
<organism evidence="6 7">
    <name type="scientific">Agromyces archimandritae</name>
    <dbReference type="NCBI Taxonomy" id="2781962"/>
    <lineage>
        <taxon>Bacteria</taxon>
        <taxon>Bacillati</taxon>
        <taxon>Actinomycetota</taxon>
        <taxon>Actinomycetes</taxon>
        <taxon>Micrococcales</taxon>
        <taxon>Microbacteriaceae</taxon>
        <taxon>Agromyces</taxon>
    </lineage>
</organism>
<feature type="chain" id="PRO_5038635223" evidence="5">
    <location>
        <begin position="20"/>
        <end position="252"/>
    </location>
</feature>
<dbReference type="PIRSF" id="PIRSF004846">
    <property type="entry name" value="ModA"/>
    <property type="match status" value="1"/>
</dbReference>
<dbReference type="GO" id="GO:0046872">
    <property type="term" value="F:metal ion binding"/>
    <property type="evidence" value="ECO:0007669"/>
    <property type="project" value="UniProtKB-KW"/>
</dbReference>
<dbReference type="KEGG" id="aarc:G127AT_11160"/>
<comment type="similarity">
    <text evidence="1">Belongs to the bacterial solute-binding protein ModA family.</text>
</comment>
<reference evidence="6" key="1">
    <citation type="submission" date="2021-03" db="EMBL/GenBank/DDBJ databases">
        <title>Agromyces archimandritus sp. nov., isolated from the cockroach Archimandrita tessellata.</title>
        <authorList>
            <person name="Guzman J."/>
            <person name="Ortuzar M."/>
            <person name="Poehlein A."/>
            <person name="Daniel R."/>
            <person name="Trujillo M."/>
            <person name="Vilcinskas A."/>
        </authorList>
    </citation>
    <scope>NUCLEOTIDE SEQUENCE</scope>
    <source>
        <strain evidence="6">G127AT</strain>
    </source>
</reference>
<dbReference type="InterPro" id="IPR005950">
    <property type="entry name" value="ModA"/>
</dbReference>
<evidence type="ECO:0000256" key="1">
    <source>
        <dbReference type="ARBA" id="ARBA00009175"/>
    </source>
</evidence>